<keyword evidence="2 5" id="KW-0963">Cytoplasm</keyword>
<comment type="similarity">
    <text evidence="1 5">Belongs to the acetyltransferase family. RimI subfamily.</text>
</comment>
<evidence type="ECO:0000259" key="6">
    <source>
        <dbReference type="PROSITE" id="PS51186"/>
    </source>
</evidence>
<evidence type="ECO:0000256" key="2">
    <source>
        <dbReference type="ARBA" id="ARBA00022490"/>
    </source>
</evidence>
<proteinExistence type="inferred from homology"/>
<dbReference type="GO" id="GO:0005737">
    <property type="term" value="C:cytoplasm"/>
    <property type="evidence" value="ECO:0007669"/>
    <property type="project" value="UniProtKB-SubCell"/>
</dbReference>
<reference evidence="7" key="1">
    <citation type="submission" date="2020-10" db="EMBL/GenBank/DDBJ databases">
        <authorList>
            <person name="Gilroy R."/>
        </authorList>
    </citation>
    <scope>NUCLEOTIDE SEQUENCE</scope>
    <source>
        <strain evidence="7">ChiSjej1B19-7085</strain>
    </source>
</reference>
<evidence type="ECO:0000313" key="7">
    <source>
        <dbReference type="EMBL" id="HIR56781.1"/>
    </source>
</evidence>
<dbReference type="Gene3D" id="3.40.630.30">
    <property type="match status" value="1"/>
</dbReference>
<keyword evidence="7" id="KW-0687">Ribonucleoprotein</keyword>
<dbReference type="Proteomes" id="UP000886785">
    <property type="component" value="Unassembled WGS sequence"/>
</dbReference>
<evidence type="ECO:0000313" key="8">
    <source>
        <dbReference type="Proteomes" id="UP000886785"/>
    </source>
</evidence>
<comment type="subcellular location">
    <subcellularLocation>
        <location evidence="5">Cytoplasm</location>
    </subcellularLocation>
</comment>
<dbReference type="Pfam" id="PF00583">
    <property type="entry name" value="Acetyltransf_1"/>
    <property type="match status" value="1"/>
</dbReference>
<dbReference type="PANTHER" id="PTHR43420">
    <property type="entry name" value="ACETYLTRANSFERASE"/>
    <property type="match status" value="1"/>
</dbReference>
<evidence type="ECO:0000256" key="3">
    <source>
        <dbReference type="ARBA" id="ARBA00022679"/>
    </source>
</evidence>
<dbReference type="PANTHER" id="PTHR43420:SF44">
    <property type="entry name" value="ACETYLTRANSFERASE YPEA"/>
    <property type="match status" value="1"/>
</dbReference>
<comment type="caution">
    <text evidence="7">The sequence shown here is derived from an EMBL/GenBank/DDBJ whole genome shotgun (WGS) entry which is preliminary data.</text>
</comment>
<dbReference type="EC" id="2.3.1.266" evidence="5"/>
<dbReference type="AlphaFoldDB" id="A0A9D1J0N8"/>
<comment type="catalytic activity">
    <reaction evidence="5">
        <text>N-terminal L-alanyl-[ribosomal protein bS18] + acetyl-CoA = N-terminal N(alpha)-acetyl-L-alanyl-[ribosomal protein bS18] + CoA + H(+)</text>
        <dbReference type="Rhea" id="RHEA:43756"/>
        <dbReference type="Rhea" id="RHEA-COMP:10676"/>
        <dbReference type="Rhea" id="RHEA-COMP:10677"/>
        <dbReference type="ChEBI" id="CHEBI:15378"/>
        <dbReference type="ChEBI" id="CHEBI:57287"/>
        <dbReference type="ChEBI" id="CHEBI:57288"/>
        <dbReference type="ChEBI" id="CHEBI:64718"/>
        <dbReference type="ChEBI" id="CHEBI:83683"/>
        <dbReference type="EC" id="2.3.1.266"/>
    </reaction>
</comment>
<dbReference type="NCBIfam" id="TIGR01575">
    <property type="entry name" value="rimI"/>
    <property type="match status" value="1"/>
</dbReference>
<dbReference type="InterPro" id="IPR050680">
    <property type="entry name" value="YpeA/RimI_acetyltransf"/>
</dbReference>
<evidence type="ECO:0000256" key="1">
    <source>
        <dbReference type="ARBA" id="ARBA00005395"/>
    </source>
</evidence>
<dbReference type="InterPro" id="IPR000182">
    <property type="entry name" value="GNAT_dom"/>
</dbReference>
<feature type="domain" description="N-acetyltransferase" evidence="6">
    <location>
        <begin position="4"/>
        <end position="147"/>
    </location>
</feature>
<keyword evidence="3" id="KW-0808">Transferase</keyword>
<dbReference type="InterPro" id="IPR006464">
    <property type="entry name" value="AcTrfase_RimI/Ard1"/>
</dbReference>
<evidence type="ECO:0000256" key="5">
    <source>
        <dbReference type="RuleBase" id="RU363094"/>
    </source>
</evidence>
<protein>
    <recommendedName>
        <fullName evidence="5">[Ribosomal protein bS18]-alanine N-acetyltransferase</fullName>
        <ecNumber evidence="5">2.3.1.266</ecNumber>
    </recommendedName>
</protein>
<sequence>MADFTIVPMGTEHLDAVALLEQLCFPHPWSRASLEEVLKNPCACFFAAEIDGKTAGYAGMHCASGECYVDNIAVFPEYRRMGAASALLHALIGYAKQESCEFISLEVRPSNRAARTLYESFGFQQEGLRKRFYSSPTEDALILTLHL</sequence>
<gene>
    <name evidence="7" type="primary">rimI</name>
    <name evidence="7" type="ORF">IAA54_03865</name>
</gene>
<dbReference type="InterPro" id="IPR016181">
    <property type="entry name" value="Acyl_CoA_acyltransferase"/>
</dbReference>
<dbReference type="GO" id="GO:0005840">
    <property type="term" value="C:ribosome"/>
    <property type="evidence" value="ECO:0007669"/>
    <property type="project" value="UniProtKB-KW"/>
</dbReference>
<dbReference type="CDD" id="cd04301">
    <property type="entry name" value="NAT_SF"/>
    <property type="match status" value="1"/>
</dbReference>
<evidence type="ECO:0000256" key="4">
    <source>
        <dbReference type="ARBA" id="ARBA00023315"/>
    </source>
</evidence>
<keyword evidence="4" id="KW-0012">Acyltransferase</keyword>
<comment type="function">
    <text evidence="5">Acetylates the N-terminal alanine of ribosomal protein bS18.</text>
</comment>
<dbReference type="EMBL" id="DVHF01000044">
    <property type="protein sequence ID" value="HIR56781.1"/>
    <property type="molecule type" value="Genomic_DNA"/>
</dbReference>
<dbReference type="SUPFAM" id="SSF55729">
    <property type="entry name" value="Acyl-CoA N-acyltransferases (Nat)"/>
    <property type="match status" value="1"/>
</dbReference>
<organism evidence="7 8">
    <name type="scientific">Candidatus Gallacutalibacter pullicola</name>
    <dbReference type="NCBI Taxonomy" id="2840830"/>
    <lineage>
        <taxon>Bacteria</taxon>
        <taxon>Bacillati</taxon>
        <taxon>Bacillota</taxon>
        <taxon>Clostridia</taxon>
        <taxon>Eubacteriales</taxon>
        <taxon>Candidatus Gallacutalibacter</taxon>
    </lineage>
</organism>
<reference evidence="7" key="2">
    <citation type="journal article" date="2021" name="PeerJ">
        <title>Extensive microbial diversity within the chicken gut microbiome revealed by metagenomics and culture.</title>
        <authorList>
            <person name="Gilroy R."/>
            <person name="Ravi A."/>
            <person name="Getino M."/>
            <person name="Pursley I."/>
            <person name="Horton D.L."/>
            <person name="Alikhan N.F."/>
            <person name="Baker D."/>
            <person name="Gharbi K."/>
            <person name="Hall N."/>
            <person name="Watson M."/>
            <person name="Adriaenssens E.M."/>
            <person name="Foster-Nyarko E."/>
            <person name="Jarju S."/>
            <person name="Secka A."/>
            <person name="Antonio M."/>
            <person name="Oren A."/>
            <person name="Chaudhuri R.R."/>
            <person name="La Ragione R."/>
            <person name="Hildebrand F."/>
            <person name="Pallen M.J."/>
        </authorList>
    </citation>
    <scope>NUCLEOTIDE SEQUENCE</scope>
    <source>
        <strain evidence="7">ChiSjej1B19-7085</strain>
    </source>
</reference>
<accession>A0A9D1J0N8</accession>
<name>A0A9D1J0N8_9FIRM</name>
<keyword evidence="7" id="KW-0689">Ribosomal protein</keyword>
<dbReference type="GO" id="GO:0008999">
    <property type="term" value="F:protein-N-terminal-alanine acetyltransferase activity"/>
    <property type="evidence" value="ECO:0007669"/>
    <property type="project" value="UniProtKB-EC"/>
</dbReference>
<dbReference type="PROSITE" id="PS51186">
    <property type="entry name" value="GNAT"/>
    <property type="match status" value="1"/>
</dbReference>